<reference evidence="1 2" key="1">
    <citation type="submission" date="2024-06" db="EMBL/GenBank/DDBJ databases">
        <title>The Natural Products Discovery Center: Release of the First 8490 Sequenced Strains for Exploring Actinobacteria Biosynthetic Diversity.</title>
        <authorList>
            <person name="Kalkreuter E."/>
            <person name="Kautsar S.A."/>
            <person name="Yang D."/>
            <person name="Bader C.D."/>
            <person name="Teijaro C.N."/>
            <person name="Fluegel L."/>
            <person name="Davis C.M."/>
            <person name="Simpson J.R."/>
            <person name="Lauterbach L."/>
            <person name="Steele A.D."/>
            <person name="Gui C."/>
            <person name="Meng S."/>
            <person name="Li G."/>
            <person name="Viehrig K."/>
            <person name="Ye F."/>
            <person name="Su P."/>
            <person name="Kiefer A.F."/>
            <person name="Nichols A."/>
            <person name="Cepeda A.J."/>
            <person name="Yan W."/>
            <person name="Fan B."/>
            <person name="Jiang Y."/>
            <person name="Adhikari A."/>
            <person name="Zheng C.-J."/>
            <person name="Schuster L."/>
            <person name="Cowan T.M."/>
            <person name="Smanski M.J."/>
            <person name="Chevrette M.G."/>
            <person name="De Carvalho L.P.S."/>
            <person name="Shen B."/>
        </authorList>
    </citation>
    <scope>NUCLEOTIDE SEQUENCE [LARGE SCALE GENOMIC DNA]</scope>
    <source>
        <strain evidence="1 2">NPDC020594</strain>
    </source>
</reference>
<dbReference type="RefSeq" id="WP_359256186.1">
    <property type="nucleotide sequence ID" value="NZ_JBFAEG010000008.1"/>
</dbReference>
<proteinExistence type="predicted"/>
<sequence length="145" mass="15704">MKARAAMVGRRLSLGTWRQLEAWGRWLSGETHAERSGLVRLGVILRRFTVSVLGALFYAQLLQRVPGAIYAVPVVWAIGAWQMSDSSATPPPGGLTPLDGEEAGQTLADGTTLARQKGMLIYSTPDPDNPVRTHVRVVTADETHA</sequence>
<accession>A0ABV3A7W6</accession>
<keyword evidence="2" id="KW-1185">Reference proteome</keyword>
<name>A0ABV3A7W6_9ACTN</name>
<gene>
    <name evidence="1" type="ORF">AB0H04_13615</name>
</gene>
<dbReference type="EMBL" id="JBFAEG010000008">
    <property type="protein sequence ID" value="MEU5707892.1"/>
    <property type="molecule type" value="Genomic_DNA"/>
</dbReference>
<dbReference type="Proteomes" id="UP001551011">
    <property type="component" value="Unassembled WGS sequence"/>
</dbReference>
<comment type="caution">
    <text evidence="1">The sequence shown here is derived from an EMBL/GenBank/DDBJ whole genome shotgun (WGS) entry which is preliminary data.</text>
</comment>
<organism evidence="1 2">
    <name type="scientific">Streptomyces flaveolus</name>
    <dbReference type="NCBI Taxonomy" id="67297"/>
    <lineage>
        <taxon>Bacteria</taxon>
        <taxon>Bacillati</taxon>
        <taxon>Actinomycetota</taxon>
        <taxon>Actinomycetes</taxon>
        <taxon>Kitasatosporales</taxon>
        <taxon>Streptomycetaceae</taxon>
        <taxon>Streptomyces</taxon>
    </lineage>
</organism>
<evidence type="ECO:0000313" key="2">
    <source>
        <dbReference type="Proteomes" id="UP001551011"/>
    </source>
</evidence>
<evidence type="ECO:0000313" key="1">
    <source>
        <dbReference type="EMBL" id="MEU5707892.1"/>
    </source>
</evidence>
<protein>
    <recommendedName>
        <fullName evidence="3">Integral membrane protein</fullName>
    </recommendedName>
</protein>
<evidence type="ECO:0008006" key="3">
    <source>
        <dbReference type="Google" id="ProtNLM"/>
    </source>
</evidence>